<organism evidence="2 3">
    <name type="scientific">Microbulbifer celer</name>
    <dbReference type="NCBI Taxonomy" id="435905"/>
    <lineage>
        <taxon>Bacteria</taxon>
        <taxon>Pseudomonadati</taxon>
        <taxon>Pseudomonadota</taxon>
        <taxon>Gammaproteobacteria</taxon>
        <taxon>Cellvibrionales</taxon>
        <taxon>Microbulbiferaceae</taxon>
        <taxon>Microbulbifer</taxon>
    </lineage>
</organism>
<feature type="region of interest" description="Disordered" evidence="1">
    <location>
        <begin position="1"/>
        <end position="27"/>
    </location>
</feature>
<gene>
    <name evidence="2" type="ORF">ACFQ2X_07410</name>
</gene>
<evidence type="ECO:0000313" key="3">
    <source>
        <dbReference type="Proteomes" id="UP001597264"/>
    </source>
</evidence>
<accession>A0ABW3U7A2</accession>
<comment type="caution">
    <text evidence="2">The sequence shown here is derived from an EMBL/GenBank/DDBJ whole genome shotgun (WGS) entry which is preliminary data.</text>
</comment>
<keyword evidence="3" id="KW-1185">Reference proteome</keyword>
<reference evidence="3" key="1">
    <citation type="journal article" date="2019" name="Int. J. Syst. Evol. Microbiol.">
        <title>The Global Catalogue of Microorganisms (GCM) 10K type strain sequencing project: providing services to taxonomists for standard genome sequencing and annotation.</title>
        <authorList>
            <consortium name="The Broad Institute Genomics Platform"/>
            <consortium name="The Broad Institute Genome Sequencing Center for Infectious Disease"/>
            <person name="Wu L."/>
            <person name="Ma J."/>
        </authorList>
    </citation>
    <scope>NUCLEOTIDE SEQUENCE [LARGE SCALE GENOMIC DNA]</scope>
    <source>
        <strain evidence="3">CCUG 54356</strain>
    </source>
</reference>
<dbReference type="RefSeq" id="WP_230438516.1">
    <property type="nucleotide sequence ID" value="NZ_CP087715.1"/>
</dbReference>
<feature type="region of interest" description="Disordered" evidence="1">
    <location>
        <begin position="190"/>
        <end position="220"/>
    </location>
</feature>
<dbReference type="Proteomes" id="UP001597264">
    <property type="component" value="Unassembled WGS sequence"/>
</dbReference>
<protein>
    <submittedName>
        <fullName evidence="2">Uncharacterized protein</fullName>
    </submittedName>
</protein>
<proteinExistence type="predicted"/>
<name>A0ABW3U7A2_9GAMM</name>
<dbReference type="EMBL" id="JBHTLR010000007">
    <property type="protein sequence ID" value="MFD1216419.1"/>
    <property type="molecule type" value="Genomic_DNA"/>
</dbReference>
<evidence type="ECO:0000313" key="2">
    <source>
        <dbReference type="EMBL" id="MFD1216419.1"/>
    </source>
</evidence>
<sequence length="601" mass="64451">MPLPEGFEIESQPQRQQAQPSGGIPAGFEVEQMPAQARQQEEEPGLMDVQKQLTGSMVEPILTLGSAAVGEVAGGLAGLYELAATRDPDAAEALRQRVSGALAYEPKTAGGQIASQVLTAPSAAPAAAMEKATELSGEAGYRAGGPEVGAVASTFPTIASMVYGGVQGRAMRPRTDPGRQEVGGLPAIRDADAPIDATPTAQGVGVTPPARPSAADLSPQKQEIARNIEQGSTDASVAPYRLDRWQGVAGDPVAKKAINQGFDESVISAVKAATPEDRQKMMRMLAIRQRGHKNARYAMDNRASDVAGDSLMRRVRHVKRTNEGAGKRLDSVAKTLKGQQVNYNGPIGDFLSSLRDMGVTMDDRLRPAFKGSDIEGVEGAERVVKRIIARMRDTKTPDAYDLHRLKRYIDEQVTYGKSADGLGGKTERVLKKLRRDLDSTLDSQFEEYNRVNTQYSDTVNAIDALQDAAGTKVNLYGENADKAIGTVLRRLMSNTQSRVNLIDAIDELETVGRKYGGRFTDDLKAQMLFADELDKRFGPTARTSLAGEVEKGTKRAAELATGQRTVTGAAAEAAAEALAKARGVNDDAAFRSMRELLKQQL</sequence>
<evidence type="ECO:0000256" key="1">
    <source>
        <dbReference type="SAM" id="MobiDB-lite"/>
    </source>
</evidence>
<feature type="compositionally biased region" description="Polar residues" evidence="1">
    <location>
        <begin position="11"/>
        <end position="20"/>
    </location>
</feature>